<protein>
    <recommendedName>
        <fullName evidence="4">Glycosyltransferase RgtA/B/C/D-like domain-containing protein</fullName>
    </recommendedName>
</protein>
<feature type="transmembrane region" description="Helical" evidence="1">
    <location>
        <begin position="239"/>
        <end position="259"/>
    </location>
</feature>
<feature type="transmembrane region" description="Helical" evidence="1">
    <location>
        <begin position="41"/>
        <end position="62"/>
    </location>
</feature>
<evidence type="ECO:0000313" key="2">
    <source>
        <dbReference type="EMBL" id="RXR02741.1"/>
    </source>
</evidence>
<reference evidence="2 3" key="1">
    <citation type="submission" date="2019-01" db="EMBL/GenBank/DDBJ databases">
        <title>Pseudoxanthomonas composti sp. nov., isolated from compost.</title>
        <authorList>
            <person name="Yang G."/>
        </authorList>
    </citation>
    <scope>NUCLEOTIDE SEQUENCE [LARGE SCALE GENOMIC DNA]</scope>
    <source>
        <strain evidence="2 3">GSS15</strain>
    </source>
</reference>
<accession>A0A4Q1JST0</accession>
<feature type="transmembrane region" description="Helical" evidence="1">
    <location>
        <begin position="6"/>
        <end position="29"/>
    </location>
</feature>
<dbReference type="RefSeq" id="WP_129472008.1">
    <property type="nucleotide sequence ID" value="NZ_SAWZ01000008.1"/>
</dbReference>
<feature type="transmembrane region" description="Helical" evidence="1">
    <location>
        <begin position="266"/>
        <end position="283"/>
    </location>
</feature>
<dbReference type="Proteomes" id="UP000289784">
    <property type="component" value="Unassembled WGS sequence"/>
</dbReference>
<feature type="transmembrane region" description="Helical" evidence="1">
    <location>
        <begin position="353"/>
        <end position="375"/>
    </location>
</feature>
<keyword evidence="1" id="KW-0812">Transmembrane</keyword>
<dbReference type="OrthoDB" id="6058714at2"/>
<sequence length="533" mass="57788">MAVELWGSLALCVAVALSLLGVGAGLLSLSEAGRRLHGVELLAYSVAVGVVGHGALGVFVVSLPSDNRLNACIGFALLYALSCWQWYRHGVLGKLLAGRWRLTVLGFAAWIGMALSCMAIVSMPVRFPGELTDGPYVIKNHHLHVKVQVMMGAFPADNYLPFLSSEFLLRDIQFAFERPLMPGQELSNRPILMSLVNVPFRAVLDPPAKQVHALPRFKYVGQDWPDVGSLGDDEAFRQFLAVGIVLNSTLLLGAALLLMRAGLRGANVLAGLLLVVSSPYFIAQTLFTWPKSLGGFFLILGAYALLSRRSAFAAGVLAGMAYWSHPYAIVFAGCFGLYILLRDGFKPQCVRNVIAYGVALVACVLPWWLWTRWYLQIPSDLVAQNLLSSASLGDLLWVRVANAARTFLPLYLGTYPLVPNQLFQEMLISITGAMGVLLSAQAYAGAWTYGSRRPKELFAFVVLPSALLVGVFSAPAIPAVHGLQAIGIVLCVFAMKFMQDRMGKRIALACVVLQLLINLGLLWARADALLPSA</sequence>
<proteinExistence type="predicted"/>
<evidence type="ECO:0000256" key="1">
    <source>
        <dbReference type="SAM" id="Phobius"/>
    </source>
</evidence>
<feature type="transmembrane region" description="Helical" evidence="1">
    <location>
        <begin position="313"/>
        <end position="341"/>
    </location>
</feature>
<feature type="transmembrane region" description="Helical" evidence="1">
    <location>
        <begin position="426"/>
        <end position="445"/>
    </location>
</feature>
<keyword evidence="1" id="KW-1133">Transmembrane helix</keyword>
<feature type="transmembrane region" description="Helical" evidence="1">
    <location>
        <begin position="506"/>
        <end position="524"/>
    </location>
</feature>
<dbReference type="EMBL" id="SAWZ01000008">
    <property type="protein sequence ID" value="RXR02741.1"/>
    <property type="molecule type" value="Genomic_DNA"/>
</dbReference>
<name>A0A4Q1JST0_9GAMM</name>
<feature type="transmembrane region" description="Helical" evidence="1">
    <location>
        <begin position="99"/>
        <end position="121"/>
    </location>
</feature>
<keyword evidence="3" id="KW-1185">Reference proteome</keyword>
<evidence type="ECO:0000313" key="3">
    <source>
        <dbReference type="Proteomes" id="UP000289784"/>
    </source>
</evidence>
<organism evidence="2 3">
    <name type="scientific">Pseudoxanthomonas composti</name>
    <dbReference type="NCBI Taxonomy" id="2137479"/>
    <lineage>
        <taxon>Bacteria</taxon>
        <taxon>Pseudomonadati</taxon>
        <taxon>Pseudomonadota</taxon>
        <taxon>Gammaproteobacteria</taxon>
        <taxon>Lysobacterales</taxon>
        <taxon>Lysobacteraceae</taxon>
        <taxon>Pseudoxanthomonas</taxon>
    </lineage>
</organism>
<comment type="caution">
    <text evidence="2">The sequence shown here is derived from an EMBL/GenBank/DDBJ whole genome shotgun (WGS) entry which is preliminary data.</text>
</comment>
<feature type="transmembrane region" description="Helical" evidence="1">
    <location>
        <begin position="457"/>
        <end position="477"/>
    </location>
</feature>
<dbReference type="AlphaFoldDB" id="A0A4Q1JST0"/>
<evidence type="ECO:0008006" key="4">
    <source>
        <dbReference type="Google" id="ProtNLM"/>
    </source>
</evidence>
<feature type="transmembrane region" description="Helical" evidence="1">
    <location>
        <begin position="483"/>
        <end position="499"/>
    </location>
</feature>
<keyword evidence="1" id="KW-0472">Membrane</keyword>
<gene>
    <name evidence="2" type="ORF">EPA99_14785</name>
</gene>